<dbReference type="AlphaFoldDB" id="A0A9P7BBP8"/>
<sequence length="311" mass="35335">MTTYMPGYSKTETRPTTDPNETYRKTQSQIYSLQETILDSTRKANLTTQVNIPENKKKVPIEAYPDPKLKGDLQLPIMDSLPILNYTANKYKKEPELIGEIEYVSEKTGKFIKYGEDGSLENSNEGSGDSNIIVPAVELPYPYNFEQYYTPNCFLPSFNTENINTLVKIKIDASEINKFLAGDSKRLENRELWGTDIYTDDSDPLLALKHVGFFETKTEGQPRKRTPGNIHNQDNVIDGEFVSSESGLEVTVLLLDYLQSYFGLNRYGIVARSWLDSVPHDGLSFGIYEIKIINLKEEVNISSWNKSKVNP</sequence>
<dbReference type="Proteomes" id="UP000750334">
    <property type="component" value="Unassembled WGS sequence"/>
</dbReference>
<name>A0A9P7BBP8_MAUEX</name>
<reference evidence="2 3" key="1">
    <citation type="submission" date="2020-11" db="EMBL/GenBank/DDBJ databases">
        <title>Kefir isolates.</title>
        <authorList>
            <person name="Marcisauskas S."/>
            <person name="Kim Y."/>
            <person name="Blasche S."/>
        </authorList>
    </citation>
    <scope>NUCLEOTIDE SEQUENCE [LARGE SCALE GENOMIC DNA]</scope>
    <source>
        <strain evidence="2 3">OG2</strain>
    </source>
</reference>
<feature type="compositionally biased region" description="Polar residues" evidence="1">
    <location>
        <begin position="14"/>
        <end position="24"/>
    </location>
</feature>
<proteinExistence type="predicted"/>
<dbReference type="OrthoDB" id="3596986at2759"/>
<organism evidence="2 3">
    <name type="scientific">Maudiozyma exigua</name>
    <name type="common">Yeast</name>
    <name type="synonym">Kazachstania exigua</name>
    <dbReference type="NCBI Taxonomy" id="34358"/>
    <lineage>
        <taxon>Eukaryota</taxon>
        <taxon>Fungi</taxon>
        <taxon>Dikarya</taxon>
        <taxon>Ascomycota</taxon>
        <taxon>Saccharomycotina</taxon>
        <taxon>Saccharomycetes</taxon>
        <taxon>Saccharomycetales</taxon>
        <taxon>Saccharomycetaceae</taxon>
        <taxon>Maudiozyma</taxon>
    </lineage>
</organism>
<dbReference type="InterPro" id="IPR013951">
    <property type="entry name" value="Rxt3"/>
</dbReference>
<gene>
    <name evidence="2" type="ORF">C6P45_001647</name>
</gene>
<evidence type="ECO:0000256" key="1">
    <source>
        <dbReference type="SAM" id="MobiDB-lite"/>
    </source>
</evidence>
<dbReference type="Pfam" id="PF08642">
    <property type="entry name" value="Rxt3"/>
    <property type="match status" value="1"/>
</dbReference>
<comment type="caution">
    <text evidence="2">The sequence shown here is derived from an EMBL/GenBank/DDBJ whole genome shotgun (WGS) entry which is preliminary data.</text>
</comment>
<keyword evidence="3" id="KW-1185">Reference proteome</keyword>
<feature type="region of interest" description="Disordered" evidence="1">
    <location>
        <begin position="1"/>
        <end position="24"/>
    </location>
</feature>
<accession>A0A9P7BBP8</accession>
<evidence type="ECO:0000313" key="3">
    <source>
        <dbReference type="Proteomes" id="UP000750334"/>
    </source>
</evidence>
<protein>
    <submittedName>
        <fullName evidence="2">Uncharacterized protein</fullName>
    </submittedName>
</protein>
<evidence type="ECO:0000313" key="2">
    <source>
        <dbReference type="EMBL" id="KAG0670882.1"/>
    </source>
</evidence>
<dbReference type="EMBL" id="PUHR01000018">
    <property type="protein sequence ID" value="KAG0670882.1"/>
    <property type="molecule type" value="Genomic_DNA"/>
</dbReference>